<dbReference type="InterPro" id="IPR014529">
    <property type="entry name" value="UCP026631"/>
</dbReference>
<evidence type="ECO:0000256" key="1">
    <source>
        <dbReference type="SAM" id="MobiDB-lite"/>
    </source>
</evidence>
<evidence type="ECO:0000256" key="2">
    <source>
        <dbReference type="SAM" id="Phobius"/>
    </source>
</evidence>
<dbReference type="OrthoDB" id="4121259at2"/>
<protein>
    <recommendedName>
        <fullName evidence="3">YdbS-like PH domain-containing protein</fullName>
    </recommendedName>
</protein>
<proteinExistence type="predicted"/>
<feature type="compositionally biased region" description="Low complexity" evidence="1">
    <location>
        <begin position="10"/>
        <end position="20"/>
    </location>
</feature>
<dbReference type="EMBL" id="QHHU01000003">
    <property type="protein sequence ID" value="RSM49539.1"/>
    <property type="molecule type" value="Genomic_DNA"/>
</dbReference>
<accession>A0A428X2K6</accession>
<dbReference type="Proteomes" id="UP000286716">
    <property type="component" value="Unassembled WGS sequence"/>
</dbReference>
<name>A0A428X2K6_AMYBA</name>
<dbReference type="PANTHER" id="PTHR34473:SF2">
    <property type="entry name" value="UPF0699 TRANSMEMBRANE PROTEIN YDBT"/>
    <property type="match status" value="1"/>
</dbReference>
<dbReference type="PIRSF" id="PIRSF026631">
    <property type="entry name" value="UCP026631"/>
    <property type="match status" value="1"/>
</dbReference>
<feature type="domain" description="YdbS-like PH" evidence="3">
    <location>
        <begin position="89"/>
        <end position="171"/>
    </location>
</feature>
<evidence type="ECO:0000313" key="5">
    <source>
        <dbReference type="Proteomes" id="UP000286716"/>
    </source>
</evidence>
<reference evidence="4 5" key="1">
    <citation type="submission" date="2018-05" db="EMBL/GenBank/DDBJ databases">
        <title>Evolution of GPA BGCs.</title>
        <authorList>
            <person name="Waglechner N."/>
            <person name="Wright G.D."/>
        </authorList>
    </citation>
    <scope>NUCLEOTIDE SEQUENCE [LARGE SCALE GENOMIC DNA]</scope>
    <source>
        <strain evidence="4 5">DSM 5908</strain>
    </source>
</reference>
<keyword evidence="5" id="KW-1185">Reference proteome</keyword>
<feature type="transmembrane region" description="Helical" evidence="2">
    <location>
        <begin position="386"/>
        <end position="406"/>
    </location>
</feature>
<feature type="transmembrane region" description="Helical" evidence="2">
    <location>
        <begin position="68"/>
        <end position="88"/>
    </location>
</feature>
<dbReference type="InterPro" id="IPR005182">
    <property type="entry name" value="YdbS-like_PH"/>
</dbReference>
<evidence type="ECO:0000259" key="3">
    <source>
        <dbReference type="Pfam" id="PF03703"/>
    </source>
</evidence>
<feature type="transmembrane region" description="Helical" evidence="2">
    <location>
        <begin position="412"/>
        <end position="429"/>
    </location>
</feature>
<feature type="region of interest" description="Disordered" evidence="1">
    <location>
        <begin position="1"/>
        <end position="31"/>
    </location>
</feature>
<feature type="transmembrane region" description="Helical" evidence="2">
    <location>
        <begin position="250"/>
        <end position="275"/>
    </location>
</feature>
<gene>
    <name evidence="4" type="ORF">DMA12_03700</name>
</gene>
<keyword evidence="2" id="KW-0812">Transmembrane</keyword>
<feature type="domain" description="YdbS-like PH" evidence="3">
    <location>
        <begin position="432"/>
        <end position="502"/>
    </location>
</feature>
<dbReference type="AlphaFoldDB" id="A0A428X2K6"/>
<keyword evidence="2" id="KW-0472">Membrane</keyword>
<dbReference type="Pfam" id="PF03703">
    <property type="entry name" value="bPH_2"/>
    <property type="match status" value="2"/>
</dbReference>
<feature type="transmembrane region" description="Helical" evidence="2">
    <location>
        <begin position="203"/>
        <end position="225"/>
    </location>
</feature>
<organism evidence="4 5">
    <name type="scientific">Amycolatopsis balhimycina DSM 5908</name>
    <dbReference type="NCBI Taxonomy" id="1081091"/>
    <lineage>
        <taxon>Bacteria</taxon>
        <taxon>Bacillati</taxon>
        <taxon>Actinomycetota</taxon>
        <taxon>Actinomycetes</taxon>
        <taxon>Pseudonocardiales</taxon>
        <taxon>Pseudonocardiaceae</taxon>
        <taxon>Amycolatopsis</taxon>
    </lineage>
</organism>
<comment type="caution">
    <text evidence="4">The sequence shown here is derived from an EMBL/GenBank/DDBJ whole genome shotgun (WGS) entry which is preliminary data.</text>
</comment>
<dbReference type="PANTHER" id="PTHR34473">
    <property type="entry name" value="UPF0699 TRANSMEMBRANE PROTEIN YDBS"/>
    <property type="match status" value="1"/>
</dbReference>
<sequence length="526" mass="56554">MSPADALSPAEAAENTAQAAVTPPAEGTQDAPWHHLDRRMLLIRPVLDLVKSLPVLLGALLFGHGEPWQWIGLVFTAVAVFTGVSHVLTSRYRITEAQVEWHTGLLLRKQRAIPRDRIRTVDVTSEPKHRLFSLAAARIGTGRHSHGKGPGKDELVLDAVTTAEAQRLRTLLLHRKAEAVATETAAAPPEQLIAAVDKRWLRYAPFTLSGLAVVGATVGTVYHFAHELHFDPIQFSLVQTVVGHFADTPAWVSLVLAAAGLLVLVSLLSIGGYVLSFWNFRLTREPAGTLHIRRGLITTRSVSIEEDRLRGAEIREPLPLRLAGGARCVAIAGGLREGKGADKGGGLLLPPAPLARAHEVVADVLGEDPVATPLTRHPRRALYRRLSRAVLGVLLLAAALYGLAWLGALPDWPWQAALGLVPFAALVGWDRYRGLGHAFTGRYLVTRSGSLDRGTAAVRCDGLTGVVVERSYFQRRAGLVTVIAPVAAGKGKYLVLDVGESDGLALADRAVPGLLTPFLTGERDRG</sequence>
<evidence type="ECO:0000313" key="4">
    <source>
        <dbReference type="EMBL" id="RSM49539.1"/>
    </source>
</evidence>
<keyword evidence="2" id="KW-1133">Transmembrane helix</keyword>